<organism evidence="2 3">
    <name type="scientific">Oryza meyeriana var. granulata</name>
    <dbReference type="NCBI Taxonomy" id="110450"/>
    <lineage>
        <taxon>Eukaryota</taxon>
        <taxon>Viridiplantae</taxon>
        <taxon>Streptophyta</taxon>
        <taxon>Embryophyta</taxon>
        <taxon>Tracheophyta</taxon>
        <taxon>Spermatophyta</taxon>
        <taxon>Magnoliopsida</taxon>
        <taxon>Liliopsida</taxon>
        <taxon>Poales</taxon>
        <taxon>Poaceae</taxon>
        <taxon>BOP clade</taxon>
        <taxon>Oryzoideae</taxon>
        <taxon>Oryzeae</taxon>
        <taxon>Oryzinae</taxon>
        <taxon>Oryza</taxon>
        <taxon>Oryza meyeriana</taxon>
    </lineage>
</organism>
<dbReference type="Gene3D" id="3.80.10.10">
    <property type="entry name" value="Ribonuclease Inhibitor"/>
    <property type="match status" value="1"/>
</dbReference>
<dbReference type="PROSITE" id="PS50181">
    <property type="entry name" value="FBOX"/>
    <property type="match status" value="1"/>
</dbReference>
<dbReference type="SUPFAM" id="SSF52047">
    <property type="entry name" value="RNI-like"/>
    <property type="match status" value="1"/>
</dbReference>
<reference evidence="2 3" key="1">
    <citation type="submission" date="2019-11" db="EMBL/GenBank/DDBJ databases">
        <title>Whole genome sequence of Oryza granulata.</title>
        <authorList>
            <person name="Li W."/>
        </authorList>
    </citation>
    <scope>NUCLEOTIDE SEQUENCE [LARGE SCALE GENOMIC DNA]</scope>
    <source>
        <strain evidence="3">cv. Menghai</strain>
        <tissue evidence="2">Leaf</tissue>
    </source>
</reference>
<evidence type="ECO:0000259" key="1">
    <source>
        <dbReference type="PROSITE" id="PS50181"/>
    </source>
</evidence>
<dbReference type="SMART" id="SM00256">
    <property type="entry name" value="FBOX"/>
    <property type="match status" value="1"/>
</dbReference>
<dbReference type="EMBL" id="SPHZ02000009">
    <property type="protein sequence ID" value="KAF0898518.1"/>
    <property type="molecule type" value="Genomic_DNA"/>
</dbReference>
<protein>
    <recommendedName>
        <fullName evidence="1">F-box domain-containing protein</fullName>
    </recommendedName>
</protein>
<dbReference type="Gene3D" id="1.20.1280.50">
    <property type="match status" value="1"/>
</dbReference>
<evidence type="ECO:0000313" key="3">
    <source>
        <dbReference type="Proteomes" id="UP000479710"/>
    </source>
</evidence>
<dbReference type="Pfam" id="PF08387">
    <property type="entry name" value="FBD"/>
    <property type="match status" value="1"/>
</dbReference>
<dbReference type="OrthoDB" id="612216at2759"/>
<dbReference type="InterPro" id="IPR053781">
    <property type="entry name" value="F-box_AtFBL13-like"/>
</dbReference>
<dbReference type="Proteomes" id="UP000479710">
    <property type="component" value="Unassembled WGS sequence"/>
</dbReference>
<keyword evidence="3" id="KW-1185">Reference proteome</keyword>
<proteinExistence type="predicted"/>
<dbReference type="InterPro" id="IPR055302">
    <property type="entry name" value="F-box_dom-containing"/>
</dbReference>
<dbReference type="Pfam" id="PF24758">
    <property type="entry name" value="LRR_At5g56370"/>
    <property type="match status" value="1"/>
</dbReference>
<dbReference type="InterPro" id="IPR036047">
    <property type="entry name" value="F-box-like_dom_sf"/>
</dbReference>
<dbReference type="SUPFAM" id="SSF81383">
    <property type="entry name" value="F-box domain"/>
    <property type="match status" value="1"/>
</dbReference>
<comment type="caution">
    <text evidence="2">The sequence shown here is derived from an EMBL/GenBank/DDBJ whole genome shotgun (WGS) entry which is preliminary data.</text>
</comment>
<dbReference type="PANTHER" id="PTHR32141">
    <property type="match status" value="1"/>
</dbReference>
<name>A0A6G1CDF4_9ORYZ</name>
<dbReference type="AlphaFoldDB" id="A0A6G1CDF4"/>
<dbReference type="PANTHER" id="PTHR32141:SF61">
    <property type="entry name" value="OS01G0598400 PROTEIN"/>
    <property type="match status" value="1"/>
</dbReference>
<gene>
    <name evidence="2" type="ORF">E2562_008115</name>
</gene>
<feature type="domain" description="F-box" evidence="1">
    <location>
        <begin position="91"/>
        <end position="143"/>
    </location>
</feature>
<dbReference type="Pfam" id="PF00646">
    <property type="entry name" value="F-box"/>
    <property type="match status" value="1"/>
</dbReference>
<dbReference type="InterPro" id="IPR032675">
    <property type="entry name" value="LRR_dom_sf"/>
</dbReference>
<dbReference type="InterPro" id="IPR055411">
    <property type="entry name" value="LRR_FXL15/At3g58940/PEG3-like"/>
</dbReference>
<evidence type="ECO:0000313" key="2">
    <source>
        <dbReference type="EMBL" id="KAF0898518.1"/>
    </source>
</evidence>
<sequence>MDAAGEEEGMTYNEVVEYFNSMQDPPAQERIDCIIPYLISLLPAPFVPAQPEAAGASSDSEVDLFSFTSSDSEDDSAAAVHAFPSAPGDGEDHISRLPDDVLSEIISRLSTKEAARTMALSTRWRGVWAKTSLVVDDAHLMDSDGPRQITVVRAISRCVDAHPGPVRGVRVTHVAFYDHEYALRRLVASLADKNVEDLILFNRPWPLNMPLPDDILRCAHLRRLYLGTWMFPEVAAAACPPAFENLRELGLFHCIILDEDFDALLSHCHKLEVLSLVMSYHCPSRLRLSSPSLRVAVEWMSSFDEVVVDEAPCLERLLLQSIPVSERVLIKIVRALRLEVLGILDLQLHALEIGGTAIRAGMFVRSSAKLPSLKILAVKVCLAIEREIKLLVTLLKCFPHLETLHIKSIPRASPEIANRVELWKSLGSCECLKSHLKTVTIQGFRKQDYELLCLNYLVSEGKVLKTVAFFSEDHVSFAYKDVVAAEITLMFPKDLAKDRWSFQSAIDLSLDDPFFCSVEV</sequence>
<dbReference type="InterPro" id="IPR006566">
    <property type="entry name" value="FBD"/>
</dbReference>
<accession>A0A6G1CDF4</accession>
<dbReference type="CDD" id="cd22160">
    <property type="entry name" value="F-box_AtFBL13-like"/>
    <property type="match status" value="1"/>
</dbReference>
<dbReference type="InterPro" id="IPR001810">
    <property type="entry name" value="F-box_dom"/>
</dbReference>